<evidence type="ECO:0000313" key="15">
    <source>
        <dbReference type="EMBL" id="KAF0135050.1"/>
    </source>
</evidence>
<dbReference type="GO" id="GO:0005829">
    <property type="term" value="C:cytosol"/>
    <property type="evidence" value="ECO:0007669"/>
    <property type="project" value="TreeGrafter"/>
</dbReference>
<dbReference type="PANTHER" id="PTHR23117">
    <property type="entry name" value="GUANYLATE KINASE-RELATED"/>
    <property type="match status" value="1"/>
</dbReference>
<dbReference type="GO" id="GO:0004385">
    <property type="term" value="F:GMP kinase activity"/>
    <property type="evidence" value="ECO:0007669"/>
    <property type="project" value="UniProtKB-UniRule"/>
</dbReference>
<keyword evidence="9 13" id="KW-0418">Kinase</keyword>
<dbReference type="NCBIfam" id="TIGR03263">
    <property type="entry name" value="guanyl_kin"/>
    <property type="match status" value="1"/>
</dbReference>
<dbReference type="CDD" id="cd00071">
    <property type="entry name" value="GMPK"/>
    <property type="match status" value="1"/>
</dbReference>
<dbReference type="Proteomes" id="UP000488506">
    <property type="component" value="Unassembled WGS sequence"/>
</dbReference>
<organism evidence="15 16">
    <name type="scientific">Candidatus Saganbacteria bacterium</name>
    <dbReference type="NCBI Taxonomy" id="2575572"/>
    <lineage>
        <taxon>Bacteria</taxon>
        <taxon>Bacillati</taxon>
        <taxon>Saganbacteria</taxon>
    </lineage>
</organism>
<evidence type="ECO:0000256" key="5">
    <source>
        <dbReference type="ARBA" id="ARBA00016296"/>
    </source>
</evidence>
<comment type="function">
    <text evidence="1 13">Essential for recycling GMP and indirectly, cGMP.</text>
</comment>
<comment type="subcellular location">
    <subcellularLocation>
        <location evidence="2 13">Cytoplasm</location>
    </subcellularLocation>
</comment>
<keyword evidence="8 13" id="KW-0547">Nucleotide-binding</keyword>
<evidence type="ECO:0000256" key="8">
    <source>
        <dbReference type="ARBA" id="ARBA00022741"/>
    </source>
</evidence>
<protein>
    <recommendedName>
        <fullName evidence="5 13">Guanylate kinase</fullName>
        <ecNumber evidence="4 13">2.7.4.8</ecNumber>
    </recommendedName>
    <alternativeName>
        <fullName evidence="11 13">GMP kinase</fullName>
    </alternativeName>
</protein>
<dbReference type="EC" id="2.7.4.8" evidence="4 13"/>
<dbReference type="PROSITE" id="PS50052">
    <property type="entry name" value="GUANYLATE_KINASE_2"/>
    <property type="match status" value="1"/>
</dbReference>
<dbReference type="GO" id="GO:0005524">
    <property type="term" value="F:ATP binding"/>
    <property type="evidence" value="ECO:0007669"/>
    <property type="project" value="UniProtKB-UniRule"/>
</dbReference>
<evidence type="ECO:0000256" key="4">
    <source>
        <dbReference type="ARBA" id="ARBA00012961"/>
    </source>
</evidence>
<feature type="binding site" evidence="13">
    <location>
        <begin position="31"/>
        <end position="38"/>
    </location>
    <ligand>
        <name>ATP</name>
        <dbReference type="ChEBI" id="CHEBI:30616"/>
    </ligand>
</feature>
<evidence type="ECO:0000313" key="16">
    <source>
        <dbReference type="Proteomes" id="UP000488506"/>
    </source>
</evidence>
<feature type="domain" description="Guanylate kinase-like" evidence="14">
    <location>
        <begin position="24"/>
        <end position="208"/>
    </location>
</feature>
<evidence type="ECO:0000256" key="13">
    <source>
        <dbReference type="HAMAP-Rule" id="MF_00328"/>
    </source>
</evidence>
<evidence type="ECO:0000256" key="6">
    <source>
        <dbReference type="ARBA" id="ARBA00022490"/>
    </source>
</evidence>
<dbReference type="InterPro" id="IPR020590">
    <property type="entry name" value="Guanylate_kinase_CS"/>
</dbReference>
<evidence type="ECO:0000256" key="7">
    <source>
        <dbReference type="ARBA" id="ARBA00022679"/>
    </source>
</evidence>
<gene>
    <name evidence="13" type="primary">gmk</name>
    <name evidence="15" type="ORF">FD145_188</name>
</gene>
<dbReference type="EMBL" id="WPAF01000002">
    <property type="protein sequence ID" value="KAF0135050.1"/>
    <property type="molecule type" value="Genomic_DNA"/>
</dbReference>
<dbReference type="Gene3D" id="3.30.63.10">
    <property type="entry name" value="Guanylate Kinase phosphate binding domain"/>
    <property type="match status" value="1"/>
</dbReference>
<comment type="caution">
    <text evidence="15">The sequence shown here is derived from an EMBL/GenBank/DDBJ whole genome shotgun (WGS) entry which is preliminary data.</text>
</comment>
<dbReference type="PROSITE" id="PS00856">
    <property type="entry name" value="GUANYLATE_KINASE_1"/>
    <property type="match status" value="1"/>
</dbReference>
<dbReference type="HAMAP" id="MF_00328">
    <property type="entry name" value="Guanylate_kinase"/>
    <property type="match status" value="1"/>
</dbReference>
<dbReference type="SMART" id="SM00072">
    <property type="entry name" value="GuKc"/>
    <property type="match status" value="1"/>
</dbReference>
<sequence length="217" mass="24659">MSKSRDIGIIKLVIMPKKLKGRKGLLVVISGPSGVGKSTVVRKLLSIDLKLKMSISATTRPPRPNEKHGIDYFFITEEEFFDRDKKHLFLEWAKVHGYYYGTPKDFVEEQISKNQTVISEVDVQGAASIKESVTSGKIKCATVFIFLIPPSVDILAFRLRRRKTESEELVNYRLRAAIAELQVMEKYDYIVVNDKVDSAAEKIKAIINVEKERVLLN</sequence>
<dbReference type="InterPro" id="IPR017665">
    <property type="entry name" value="Guanylate_kinase"/>
</dbReference>
<evidence type="ECO:0000256" key="12">
    <source>
        <dbReference type="ARBA" id="ARBA00048594"/>
    </source>
</evidence>
<name>A0A833L4U9_UNCSA</name>
<dbReference type="Pfam" id="PF00625">
    <property type="entry name" value="Guanylate_kin"/>
    <property type="match status" value="1"/>
</dbReference>
<reference evidence="15 16" key="1">
    <citation type="submission" date="2019-12" db="EMBL/GenBank/DDBJ databases">
        <authorList>
            <person name="Wolfe R."/>
            <person name="Danczak R."/>
            <person name="Wilkins M."/>
        </authorList>
    </citation>
    <scope>NUCLEOTIDE SEQUENCE [LARGE SCALE GENOMIC DNA]</scope>
    <source>
        <strain evidence="15">X2_MaxBin.013</strain>
    </source>
</reference>
<proteinExistence type="inferred from homology"/>
<dbReference type="InterPro" id="IPR027417">
    <property type="entry name" value="P-loop_NTPase"/>
</dbReference>
<dbReference type="AlphaFoldDB" id="A0A833L4U9"/>
<keyword evidence="7 13" id="KW-0808">Transferase</keyword>
<evidence type="ECO:0000256" key="10">
    <source>
        <dbReference type="ARBA" id="ARBA00022840"/>
    </source>
</evidence>
<comment type="similarity">
    <text evidence="3 13">Belongs to the guanylate kinase family.</text>
</comment>
<keyword evidence="6 13" id="KW-0963">Cytoplasm</keyword>
<evidence type="ECO:0000256" key="11">
    <source>
        <dbReference type="ARBA" id="ARBA00030128"/>
    </source>
</evidence>
<evidence type="ECO:0000256" key="3">
    <source>
        <dbReference type="ARBA" id="ARBA00005790"/>
    </source>
</evidence>
<dbReference type="SUPFAM" id="SSF52540">
    <property type="entry name" value="P-loop containing nucleoside triphosphate hydrolases"/>
    <property type="match status" value="1"/>
</dbReference>
<evidence type="ECO:0000259" key="14">
    <source>
        <dbReference type="PROSITE" id="PS50052"/>
    </source>
</evidence>
<dbReference type="Gene3D" id="3.40.50.300">
    <property type="entry name" value="P-loop containing nucleotide triphosphate hydrolases"/>
    <property type="match status" value="1"/>
</dbReference>
<dbReference type="InterPro" id="IPR008145">
    <property type="entry name" value="GK/Ca_channel_bsu"/>
</dbReference>
<comment type="catalytic activity">
    <reaction evidence="12 13">
        <text>GMP + ATP = GDP + ADP</text>
        <dbReference type="Rhea" id="RHEA:20780"/>
        <dbReference type="ChEBI" id="CHEBI:30616"/>
        <dbReference type="ChEBI" id="CHEBI:58115"/>
        <dbReference type="ChEBI" id="CHEBI:58189"/>
        <dbReference type="ChEBI" id="CHEBI:456216"/>
        <dbReference type="EC" id="2.7.4.8"/>
    </reaction>
</comment>
<dbReference type="InterPro" id="IPR008144">
    <property type="entry name" value="Guanylate_kin-like_dom"/>
</dbReference>
<dbReference type="FunFam" id="3.30.63.10:FF:000005">
    <property type="entry name" value="Guanylate kinase"/>
    <property type="match status" value="1"/>
</dbReference>
<dbReference type="PANTHER" id="PTHR23117:SF13">
    <property type="entry name" value="GUANYLATE KINASE"/>
    <property type="match status" value="1"/>
</dbReference>
<evidence type="ECO:0000256" key="9">
    <source>
        <dbReference type="ARBA" id="ARBA00022777"/>
    </source>
</evidence>
<evidence type="ECO:0000256" key="1">
    <source>
        <dbReference type="ARBA" id="ARBA00003531"/>
    </source>
</evidence>
<accession>A0A833L4U9</accession>
<evidence type="ECO:0000256" key="2">
    <source>
        <dbReference type="ARBA" id="ARBA00004496"/>
    </source>
</evidence>
<keyword evidence="10 13" id="KW-0067">ATP-binding</keyword>